<dbReference type="OrthoDB" id="7186766at2"/>
<dbReference type="PROSITE" id="PS51891">
    <property type="entry name" value="CENP_V_GFA"/>
    <property type="match status" value="1"/>
</dbReference>
<evidence type="ECO:0000256" key="1">
    <source>
        <dbReference type="ARBA" id="ARBA00005495"/>
    </source>
</evidence>
<evidence type="ECO:0000256" key="3">
    <source>
        <dbReference type="ARBA" id="ARBA00022833"/>
    </source>
</evidence>
<keyword evidence="4" id="KW-0456">Lyase</keyword>
<reference evidence="6 7" key="1">
    <citation type="submission" date="2017-09" db="EMBL/GenBank/DDBJ databases">
        <title>Sphingomonas spermidinifaciens 9NM-10, whole genome shotgun sequence.</title>
        <authorList>
            <person name="Feng G."/>
            <person name="Zhu H."/>
        </authorList>
    </citation>
    <scope>NUCLEOTIDE SEQUENCE [LARGE SCALE GENOMIC DNA]</scope>
    <source>
        <strain evidence="6 7">9NM-10</strain>
    </source>
</reference>
<keyword evidence="7" id="KW-1185">Reference proteome</keyword>
<protein>
    <submittedName>
        <fullName evidence="6">Aldehyde-activating protein</fullName>
    </submittedName>
</protein>
<evidence type="ECO:0000256" key="4">
    <source>
        <dbReference type="ARBA" id="ARBA00023239"/>
    </source>
</evidence>
<evidence type="ECO:0000313" key="6">
    <source>
        <dbReference type="EMBL" id="PCD03432.1"/>
    </source>
</evidence>
<dbReference type="RefSeq" id="WP_096341833.1">
    <property type="nucleotide sequence ID" value="NZ_NWMW01000001.1"/>
</dbReference>
<organism evidence="6 7">
    <name type="scientific">Sphingomonas spermidinifaciens</name>
    <dbReference type="NCBI Taxonomy" id="1141889"/>
    <lineage>
        <taxon>Bacteria</taxon>
        <taxon>Pseudomonadati</taxon>
        <taxon>Pseudomonadota</taxon>
        <taxon>Alphaproteobacteria</taxon>
        <taxon>Sphingomonadales</taxon>
        <taxon>Sphingomonadaceae</taxon>
        <taxon>Sphingomonas</taxon>
    </lineage>
</organism>
<feature type="domain" description="CENP-V/GFA" evidence="5">
    <location>
        <begin position="6"/>
        <end position="121"/>
    </location>
</feature>
<dbReference type="AlphaFoldDB" id="A0A2A4B655"/>
<dbReference type="Proteomes" id="UP000218366">
    <property type="component" value="Unassembled WGS sequence"/>
</dbReference>
<evidence type="ECO:0000259" key="5">
    <source>
        <dbReference type="PROSITE" id="PS51891"/>
    </source>
</evidence>
<accession>A0A2A4B655</accession>
<name>A0A2A4B655_9SPHN</name>
<dbReference type="Gene3D" id="3.90.1590.10">
    <property type="entry name" value="glutathione-dependent formaldehyde- activating enzyme (gfa)"/>
    <property type="match status" value="1"/>
</dbReference>
<evidence type="ECO:0000256" key="2">
    <source>
        <dbReference type="ARBA" id="ARBA00022723"/>
    </source>
</evidence>
<dbReference type="GO" id="GO:0016846">
    <property type="term" value="F:carbon-sulfur lyase activity"/>
    <property type="evidence" value="ECO:0007669"/>
    <property type="project" value="InterPro"/>
</dbReference>
<dbReference type="EMBL" id="NWMW01000001">
    <property type="protein sequence ID" value="PCD03432.1"/>
    <property type="molecule type" value="Genomic_DNA"/>
</dbReference>
<proteinExistence type="inferred from homology"/>
<gene>
    <name evidence="6" type="ORF">COC42_03320</name>
</gene>
<dbReference type="GO" id="GO:0046872">
    <property type="term" value="F:metal ion binding"/>
    <property type="evidence" value="ECO:0007669"/>
    <property type="project" value="UniProtKB-KW"/>
</dbReference>
<comment type="caution">
    <text evidence="6">The sequence shown here is derived from an EMBL/GenBank/DDBJ whole genome shotgun (WGS) entry which is preliminary data.</text>
</comment>
<keyword evidence="2" id="KW-0479">Metal-binding</keyword>
<dbReference type="PANTHER" id="PTHR33337">
    <property type="entry name" value="GFA DOMAIN-CONTAINING PROTEIN"/>
    <property type="match status" value="1"/>
</dbReference>
<dbReference type="InterPro" id="IPR006913">
    <property type="entry name" value="CENP-V/GFA"/>
</dbReference>
<dbReference type="InterPro" id="IPR011057">
    <property type="entry name" value="Mss4-like_sf"/>
</dbReference>
<evidence type="ECO:0000313" key="7">
    <source>
        <dbReference type="Proteomes" id="UP000218366"/>
    </source>
</evidence>
<sequence length="153" mass="16233">MGALPASGGCQCGAVRYRITAVNAGSPHICHCRMCQRAVGGPFAALFGVPDEAIEWTHGAPAVWRSSAAATRGFCANCGTPLFYHGDDSGRFNLTIASLDDPEVFAPETQMGVEGKLAWFDALPSLPSRGETGSEDAEWAERIAASNRQYQPD</sequence>
<dbReference type="Pfam" id="PF04828">
    <property type="entry name" value="GFA"/>
    <property type="match status" value="1"/>
</dbReference>
<comment type="similarity">
    <text evidence="1">Belongs to the Gfa family.</text>
</comment>
<dbReference type="PANTHER" id="PTHR33337:SF40">
    <property type="entry name" value="CENP-V_GFA DOMAIN-CONTAINING PROTEIN-RELATED"/>
    <property type="match status" value="1"/>
</dbReference>
<keyword evidence="3" id="KW-0862">Zinc</keyword>
<dbReference type="SUPFAM" id="SSF51316">
    <property type="entry name" value="Mss4-like"/>
    <property type="match status" value="1"/>
</dbReference>